<dbReference type="Proteomes" id="UP000217944">
    <property type="component" value="Unassembled WGS sequence"/>
</dbReference>
<feature type="transmembrane region" description="Helical" evidence="1">
    <location>
        <begin position="94"/>
        <end position="112"/>
    </location>
</feature>
<dbReference type="EMBL" id="BDME01000001">
    <property type="protein sequence ID" value="GAX87069.1"/>
    <property type="molecule type" value="Genomic_DNA"/>
</dbReference>
<keyword evidence="1" id="KW-0812">Transmembrane</keyword>
<keyword evidence="3" id="KW-1185">Reference proteome</keyword>
<reference evidence="2 3" key="1">
    <citation type="journal article" date="2017" name="Syst. Appl. Microbiol.">
        <title>Lebetimonas natsushimae sp. nov., a novel strictly anaerobic, moderately thermophilic chemoautotroph isolated from a deep-sea hydrothermal vent polychaete nest in the Mid-Okinawa Trough.</title>
        <authorList>
            <person name="Nagata R."/>
            <person name="Takaki Y."/>
            <person name="Tame A."/>
            <person name="Nunoura T."/>
            <person name="Muto H."/>
            <person name="Mino S."/>
            <person name="Sawayama S."/>
            <person name="Takai K."/>
            <person name="Nakagawa S."/>
        </authorList>
    </citation>
    <scope>NUCLEOTIDE SEQUENCE [LARGE SCALE GENOMIC DNA]</scope>
    <source>
        <strain evidence="2 3">HS1857</strain>
    </source>
</reference>
<evidence type="ECO:0000313" key="3">
    <source>
        <dbReference type="Proteomes" id="UP000217944"/>
    </source>
</evidence>
<organism evidence="2 3">
    <name type="scientific">Lebetimonas natsushimae</name>
    <dbReference type="NCBI Taxonomy" id="1936991"/>
    <lineage>
        <taxon>Bacteria</taxon>
        <taxon>Pseudomonadati</taxon>
        <taxon>Campylobacterota</taxon>
        <taxon>Epsilonproteobacteria</taxon>
        <taxon>Nautiliales</taxon>
        <taxon>Nautiliaceae</taxon>
        <taxon>Lebetimonas</taxon>
    </lineage>
</organism>
<accession>A0A292YC28</accession>
<keyword evidence="1" id="KW-0472">Membrane</keyword>
<protein>
    <submittedName>
        <fullName evidence="2">Uncharacterized protein</fullName>
    </submittedName>
</protein>
<evidence type="ECO:0000313" key="2">
    <source>
        <dbReference type="EMBL" id="GAX87069.1"/>
    </source>
</evidence>
<gene>
    <name evidence="2" type="ORF">LNAT_P0364</name>
</gene>
<evidence type="ECO:0000256" key="1">
    <source>
        <dbReference type="SAM" id="Phobius"/>
    </source>
</evidence>
<name>A0A292YC28_9BACT</name>
<sequence length="115" mass="13419">MPNKVFSIFSFFDLFYQSDIIKSIKIYKRRDVDKAGLIIGLILAVAGLYYIDENILLSFELNQSKWFGRYVFFATFNVLILWVLWVFYKKFGGLLKITMPVLFGIIVLFIGIKLA</sequence>
<keyword evidence="1" id="KW-1133">Transmembrane helix</keyword>
<feature type="transmembrane region" description="Helical" evidence="1">
    <location>
        <begin position="32"/>
        <end position="51"/>
    </location>
</feature>
<dbReference type="AlphaFoldDB" id="A0A292YC28"/>
<feature type="transmembrane region" description="Helical" evidence="1">
    <location>
        <begin position="66"/>
        <end position="87"/>
    </location>
</feature>
<comment type="caution">
    <text evidence="2">The sequence shown here is derived from an EMBL/GenBank/DDBJ whole genome shotgun (WGS) entry which is preliminary data.</text>
</comment>
<proteinExistence type="predicted"/>